<feature type="domain" description="Replication initiation protein-like C-terminal" evidence="1">
    <location>
        <begin position="175"/>
        <end position="271"/>
    </location>
</feature>
<evidence type="ECO:0000313" key="3">
    <source>
        <dbReference type="Proteomes" id="UP001167864"/>
    </source>
</evidence>
<name>A0AAW7K3Y8_9GAMM</name>
<dbReference type="Proteomes" id="UP001167864">
    <property type="component" value="Unassembled WGS sequence"/>
</dbReference>
<reference evidence="2" key="1">
    <citation type="submission" date="2023-06" db="EMBL/GenBank/DDBJ databases">
        <authorList>
            <person name="Polev D.E."/>
            <person name="Saitova A.T."/>
            <person name="Bogumilchik E.A."/>
            <person name="Kokorina G.I."/>
            <person name="Voskresenskaia E.A."/>
        </authorList>
    </citation>
    <scope>NUCLEOTIDE SEQUENCE</scope>
    <source>
        <strain evidence="2">2145 StPb PI</strain>
    </source>
</reference>
<sequence>MTDNQNRPVFIDYLAFSAPISAMKDVHTFQEKGFEWRKFQFLPSYKHYQNSASYAVSSSYNNLPETSNQGMTEQQQEQFLTDLYSCYFSRLRRWISSVFGLVVGAPRGKGGHVYQESASLYSDEGGSDNMGTLYWGGNNDTFYVQISGLGCTHVFNGITAQKIHKWFQHLDITCLKRLDLATDDYDGIFTCKAAELAFEDDAFYCGKGPKPDKDLSLKTSAKGIIKKEMLSVGSRQSRIYWRIYNKAAEQKVTGIWYRSEAELKGISIDALLNIAGIYTGLCAYAAQINPCKPRLIPKLLGRKAIDSIEANVRWLRKQASANLAKVFHFFNGDINAVLSMIIREEHISDMNLKFDIPPIYQEFLNDKLQTNRCPF</sequence>
<organism evidence="2 3">
    <name type="scientific">Yersinia nurmii</name>
    <dbReference type="NCBI Taxonomy" id="685706"/>
    <lineage>
        <taxon>Bacteria</taxon>
        <taxon>Pseudomonadati</taxon>
        <taxon>Pseudomonadota</taxon>
        <taxon>Gammaproteobacteria</taxon>
        <taxon>Enterobacterales</taxon>
        <taxon>Yersiniaceae</taxon>
        <taxon>Yersinia</taxon>
    </lineage>
</organism>
<gene>
    <name evidence="2" type="ORF">QVN42_18745</name>
</gene>
<proteinExistence type="predicted"/>
<keyword evidence="2" id="KW-0396">Initiation factor</keyword>
<dbReference type="RefSeq" id="WP_289818380.1">
    <property type="nucleotide sequence ID" value="NZ_JAUEHU010000034.1"/>
</dbReference>
<comment type="caution">
    <text evidence="2">The sequence shown here is derived from an EMBL/GenBank/DDBJ whole genome shotgun (WGS) entry which is preliminary data.</text>
</comment>
<evidence type="ECO:0000313" key="2">
    <source>
        <dbReference type="EMBL" id="MDN0089388.1"/>
    </source>
</evidence>
<protein>
    <submittedName>
        <fullName evidence="2">Replication initiation factor domain-containing protein</fullName>
    </submittedName>
</protein>
<dbReference type="GO" id="GO:0003743">
    <property type="term" value="F:translation initiation factor activity"/>
    <property type="evidence" value="ECO:0007669"/>
    <property type="project" value="UniProtKB-KW"/>
</dbReference>
<evidence type="ECO:0000259" key="1">
    <source>
        <dbReference type="Pfam" id="PF02486"/>
    </source>
</evidence>
<dbReference type="EMBL" id="JAUEHU010000034">
    <property type="protein sequence ID" value="MDN0089388.1"/>
    <property type="molecule type" value="Genomic_DNA"/>
</dbReference>
<keyword evidence="2" id="KW-0648">Protein biosynthesis</keyword>
<dbReference type="AlphaFoldDB" id="A0AAW7K3Y8"/>
<dbReference type="Pfam" id="PF02486">
    <property type="entry name" value="Rep_trans"/>
    <property type="match status" value="1"/>
</dbReference>
<accession>A0AAW7K3Y8</accession>
<dbReference type="InterPro" id="IPR003491">
    <property type="entry name" value="REP-like_C"/>
</dbReference>